<keyword evidence="2" id="KW-1185">Reference proteome</keyword>
<organism evidence="1 2">
    <name type="scientific">Triplophysa rosa</name>
    <name type="common">Cave loach</name>
    <dbReference type="NCBI Taxonomy" id="992332"/>
    <lineage>
        <taxon>Eukaryota</taxon>
        <taxon>Metazoa</taxon>
        <taxon>Chordata</taxon>
        <taxon>Craniata</taxon>
        <taxon>Vertebrata</taxon>
        <taxon>Euteleostomi</taxon>
        <taxon>Actinopterygii</taxon>
        <taxon>Neopterygii</taxon>
        <taxon>Teleostei</taxon>
        <taxon>Ostariophysi</taxon>
        <taxon>Cypriniformes</taxon>
        <taxon>Nemacheilidae</taxon>
        <taxon>Triplophysa</taxon>
    </lineage>
</organism>
<comment type="caution">
    <text evidence="1">The sequence shown here is derived from an EMBL/GenBank/DDBJ whole genome shotgun (WGS) entry which is preliminary data.</text>
</comment>
<gene>
    <name evidence="1" type="ORF">IRJ41_012297</name>
</gene>
<sequence length="100" mass="11418">MKLSVAWVTYPHELDQSGFTGKHLLEGYCTSPCPPHSVFIYQVQAKSNNYNHRSGHRKNFNGRVTRVLLREKNVSQLKMDALKPREPAACFTDFNTCAHP</sequence>
<protein>
    <submittedName>
        <fullName evidence="1">Uncharacterized protein</fullName>
    </submittedName>
</protein>
<dbReference type="Proteomes" id="UP001059041">
    <property type="component" value="Linkage Group LG18"/>
</dbReference>
<reference evidence="1" key="1">
    <citation type="submission" date="2021-02" db="EMBL/GenBank/DDBJ databases">
        <title>Comparative genomics reveals that relaxation of natural selection precedes convergent phenotypic evolution of cavefish.</title>
        <authorList>
            <person name="Peng Z."/>
        </authorList>
    </citation>
    <scope>NUCLEOTIDE SEQUENCE</scope>
    <source>
        <tissue evidence="1">Muscle</tissue>
    </source>
</reference>
<name>A0A9W7WFC1_TRIRA</name>
<evidence type="ECO:0000313" key="1">
    <source>
        <dbReference type="EMBL" id="KAI7797074.1"/>
    </source>
</evidence>
<dbReference type="AlphaFoldDB" id="A0A9W7WFC1"/>
<evidence type="ECO:0000313" key="2">
    <source>
        <dbReference type="Proteomes" id="UP001059041"/>
    </source>
</evidence>
<proteinExistence type="predicted"/>
<dbReference type="EMBL" id="JAFHDT010000018">
    <property type="protein sequence ID" value="KAI7797074.1"/>
    <property type="molecule type" value="Genomic_DNA"/>
</dbReference>
<accession>A0A9W7WFC1</accession>